<sequence>MKNTFKKGLLPTDLTQLKRILHMAFDTEKETKNPAVLALRAKL</sequence>
<feature type="non-terminal residue" evidence="1">
    <location>
        <position position="43"/>
    </location>
</feature>
<accession>X1QEC2</accession>
<dbReference type="EMBL" id="BARV01041291">
    <property type="protein sequence ID" value="GAI49370.1"/>
    <property type="molecule type" value="Genomic_DNA"/>
</dbReference>
<evidence type="ECO:0000313" key="1">
    <source>
        <dbReference type="EMBL" id="GAI49370.1"/>
    </source>
</evidence>
<organism evidence="1">
    <name type="scientific">marine sediment metagenome</name>
    <dbReference type="NCBI Taxonomy" id="412755"/>
    <lineage>
        <taxon>unclassified sequences</taxon>
        <taxon>metagenomes</taxon>
        <taxon>ecological metagenomes</taxon>
    </lineage>
</organism>
<protein>
    <submittedName>
        <fullName evidence="1">Uncharacterized protein</fullName>
    </submittedName>
</protein>
<dbReference type="AlphaFoldDB" id="X1QEC2"/>
<reference evidence="1" key="1">
    <citation type="journal article" date="2014" name="Front. Microbiol.">
        <title>High frequency of phylogenetically diverse reductive dehalogenase-homologous genes in deep subseafloor sedimentary metagenomes.</title>
        <authorList>
            <person name="Kawai M."/>
            <person name="Futagami T."/>
            <person name="Toyoda A."/>
            <person name="Takaki Y."/>
            <person name="Nishi S."/>
            <person name="Hori S."/>
            <person name="Arai W."/>
            <person name="Tsubouchi T."/>
            <person name="Morono Y."/>
            <person name="Uchiyama I."/>
            <person name="Ito T."/>
            <person name="Fujiyama A."/>
            <person name="Inagaki F."/>
            <person name="Takami H."/>
        </authorList>
    </citation>
    <scope>NUCLEOTIDE SEQUENCE</scope>
    <source>
        <strain evidence="1">Expedition CK06-06</strain>
    </source>
</reference>
<comment type="caution">
    <text evidence="1">The sequence shown here is derived from an EMBL/GenBank/DDBJ whole genome shotgun (WGS) entry which is preliminary data.</text>
</comment>
<gene>
    <name evidence="1" type="ORF">S06H3_62568</name>
</gene>
<name>X1QEC2_9ZZZZ</name>
<proteinExistence type="predicted"/>